<gene>
    <name evidence="2" type="ORF">IGS67_06345</name>
</gene>
<dbReference type="SUPFAM" id="SSF53328">
    <property type="entry name" value="Formyltransferase"/>
    <property type="match status" value="1"/>
</dbReference>
<dbReference type="EMBL" id="JACZDF010000003">
    <property type="protein sequence ID" value="MBD9699113.1"/>
    <property type="molecule type" value="Genomic_DNA"/>
</dbReference>
<proteinExistence type="predicted"/>
<dbReference type="InterPro" id="IPR002376">
    <property type="entry name" value="Formyl_transf_N"/>
</dbReference>
<feature type="domain" description="Formyl transferase N-terminal" evidence="1">
    <location>
        <begin position="15"/>
        <end position="89"/>
    </location>
</feature>
<evidence type="ECO:0000313" key="3">
    <source>
        <dbReference type="Proteomes" id="UP000642107"/>
    </source>
</evidence>
<dbReference type="InterPro" id="IPR036477">
    <property type="entry name" value="Formyl_transf_N_sf"/>
</dbReference>
<accession>A0ABR9DPR7</accession>
<keyword evidence="3" id="KW-1185">Reference proteome</keyword>
<organism evidence="2 3">
    <name type="scientific">Flavimobilis rhizosphaerae</name>
    <dbReference type="NCBI Taxonomy" id="2775421"/>
    <lineage>
        <taxon>Bacteria</taxon>
        <taxon>Bacillati</taxon>
        <taxon>Actinomycetota</taxon>
        <taxon>Actinomycetes</taxon>
        <taxon>Micrococcales</taxon>
        <taxon>Jonesiaceae</taxon>
        <taxon>Flavimobilis</taxon>
    </lineage>
</organism>
<evidence type="ECO:0000313" key="2">
    <source>
        <dbReference type="EMBL" id="MBD9699113.1"/>
    </source>
</evidence>
<dbReference type="Proteomes" id="UP000642107">
    <property type="component" value="Unassembled WGS sequence"/>
</dbReference>
<reference evidence="2 3" key="1">
    <citation type="submission" date="2020-09" db="EMBL/GenBank/DDBJ databases">
        <title>Flavimobilis rhizosphaerae sp. nov., isolated from rhizosphere soil of Spartina alterniflora.</title>
        <authorList>
            <person name="Hanqin C."/>
        </authorList>
    </citation>
    <scope>NUCLEOTIDE SEQUENCE [LARGE SCALE GENOMIC DNA]</scope>
    <source>
        <strain evidence="2 3">GY 10621</strain>
    </source>
</reference>
<name>A0ABR9DPR7_9MICO</name>
<dbReference type="Gene3D" id="3.40.50.170">
    <property type="entry name" value="Formyl transferase, N-terminal domain"/>
    <property type="match status" value="1"/>
</dbReference>
<protein>
    <recommendedName>
        <fullName evidence="1">Formyl transferase N-terminal domain-containing protein</fullName>
    </recommendedName>
</protein>
<evidence type="ECO:0000259" key="1">
    <source>
        <dbReference type="Pfam" id="PF00551"/>
    </source>
</evidence>
<dbReference type="Pfam" id="PF00551">
    <property type="entry name" value="Formyl_trans_N"/>
    <property type="match status" value="1"/>
</dbReference>
<comment type="caution">
    <text evidence="2">The sequence shown here is derived from an EMBL/GenBank/DDBJ whole genome shotgun (WGS) entry which is preliminary data.</text>
</comment>
<sequence>MEDDHSEPISSARLFSANLHRGFLPFNRGRQPHRWPLIDGSPCGVTLHVMETGEETGPVICHTRVEVRATDDAATLYRRLDDAAVGMFVAQTRPGIVAAAANDPSSNGPSRATHG</sequence>